<name>A0A0T9V0W9_YERAE</name>
<dbReference type="PROSITE" id="PS51257">
    <property type="entry name" value="PROKAR_LIPOPROTEIN"/>
    <property type="match status" value="1"/>
</dbReference>
<gene>
    <name evidence="1" type="ORF">ERS008460_04134</name>
</gene>
<dbReference type="AlphaFoldDB" id="A0A0T9V0W9"/>
<evidence type="ECO:0000313" key="2">
    <source>
        <dbReference type="Proteomes" id="UP000040088"/>
    </source>
</evidence>
<protein>
    <submittedName>
        <fullName evidence="1">Uncharacterized protein</fullName>
    </submittedName>
</protein>
<evidence type="ECO:0000313" key="1">
    <source>
        <dbReference type="EMBL" id="CNL93065.1"/>
    </source>
</evidence>
<dbReference type="Proteomes" id="UP000040088">
    <property type="component" value="Unassembled WGS sequence"/>
</dbReference>
<accession>A0A0T9V0W9</accession>
<proteinExistence type="predicted"/>
<reference evidence="2" key="1">
    <citation type="submission" date="2015-03" db="EMBL/GenBank/DDBJ databases">
        <authorList>
            <consortium name="Pathogen Informatics"/>
        </authorList>
    </citation>
    <scope>NUCLEOTIDE SEQUENCE [LARGE SCALE GENOMIC DNA]</scope>
    <source>
        <strain evidence="2">IP27925</strain>
    </source>
</reference>
<organism evidence="1 2">
    <name type="scientific">Yersinia aleksiciae</name>
    <dbReference type="NCBI Taxonomy" id="263819"/>
    <lineage>
        <taxon>Bacteria</taxon>
        <taxon>Pseudomonadati</taxon>
        <taxon>Pseudomonadota</taxon>
        <taxon>Gammaproteobacteria</taxon>
        <taxon>Enterobacterales</taxon>
        <taxon>Yersiniaceae</taxon>
        <taxon>Yersinia</taxon>
    </lineage>
</organism>
<dbReference type="EMBL" id="CQEM01000034">
    <property type="protein sequence ID" value="CNL93065.1"/>
    <property type="molecule type" value="Genomic_DNA"/>
</dbReference>
<sequence>MRARAIAESLIVLLICNAWLTASCNLSVMLIPIGMAWEAVAAERDEQHDPLAYMVAGLILFS</sequence>